<dbReference type="InParanoid" id="A0A1X7VIK1"/>
<proteinExistence type="predicted"/>
<organism evidence="2">
    <name type="scientific">Amphimedon queenslandica</name>
    <name type="common">Sponge</name>
    <dbReference type="NCBI Taxonomy" id="400682"/>
    <lineage>
        <taxon>Eukaryota</taxon>
        <taxon>Metazoa</taxon>
        <taxon>Porifera</taxon>
        <taxon>Demospongiae</taxon>
        <taxon>Heteroscleromorpha</taxon>
        <taxon>Haplosclerida</taxon>
        <taxon>Niphatidae</taxon>
        <taxon>Amphimedon</taxon>
    </lineage>
</organism>
<accession>A0A1X7VIK1</accession>
<sequence length="209" mass="22684">MTKKKFFHINALEASFTHESLAKTIGITLNKSLIVAHLGEKFLLLIGPTCAQRKVDVMQHKTFIPMNPLEQPPKTKGRKTSKRSKQSNQEETYLCPPTEVPTGSIENTEFGIRNLTVSSETGQRRSIVYSPSPVEQRSNTPVNCPTPPMVHAHNQPIQPHLGSISNLVPPPPPPAPPSMAPPPSIPPPPLAFTPSPSSIPPPPPPPPLP</sequence>
<dbReference type="STRING" id="400682.A0A1X7VIK1"/>
<dbReference type="Gene3D" id="1.10.150.50">
    <property type="entry name" value="Transcription Factor, Ets-1"/>
    <property type="match status" value="1"/>
</dbReference>
<feature type="region of interest" description="Disordered" evidence="1">
    <location>
        <begin position="63"/>
        <end position="209"/>
    </location>
</feature>
<reference evidence="2" key="1">
    <citation type="submission" date="2017-05" db="UniProtKB">
        <authorList>
            <consortium name="EnsemblMetazoa"/>
        </authorList>
    </citation>
    <scope>IDENTIFICATION</scope>
</reference>
<evidence type="ECO:0000256" key="1">
    <source>
        <dbReference type="SAM" id="MobiDB-lite"/>
    </source>
</evidence>
<dbReference type="InterPro" id="IPR013761">
    <property type="entry name" value="SAM/pointed_sf"/>
</dbReference>
<evidence type="ECO:0000313" key="2">
    <source>
        <dbReference type="EnsemblMetazoa" id="Aqu2.1.39877_001"/>
    </source>
</evidence>
<dbReference type="EnsemblMetazoa" id="Aqu2.1.39877_001">
    <property type="protein sequence ID" value="Aqu2.1.39877_001"/>
    <property type="gene ID" value="Aqu2.1.39877"/>
</dbReference>
<feature type="compositionally biased region" description="Pro residues" evidence="1">
    <location>
        <begin position="168"/>
        <end position="209"/>
    </location>
</feature>
<feature type="compositionally biased region" description="Polar residues" evidence="1">
    <location>
        <begin position="133"/>
        <end position="143"/>
    </location>
</feature>
<dbReference type="AlphaFoldDB" id="A0A1X7VIK1"/>
<feature type="compositionally biased region" description="Basic residues" evidence="1">
    <location>
        <begin position="75"/>
        <end position="85"/>
    </location>
</feature>
<name>A0A1X7VIK1_AMPQE</name>
<protein>
    <submittedName>
        <fullName evidence="2">Uncharacterized protein</fullName>
    </submittedName>
</protein>